<evidence type="ECO:0000259" key="6">
    <source>
        <dbReference type="Pfam" id="PF17802"/>
    </source>
</evidence>
<dbReference type="InterPro" id="IPR041033">
    <property type="entry name" value="SpaA_PFL_dom_1"/>
</dbReference>
<dbReference type="InterPro" id="IPR013783">
    <property type="entry name" value="Ig-like_fold"/>
</dbReference>
<keyword evidence="9" id="KW-1185">Reference proteome</keyword>
<feature type="region of interest" description="Disordered" evidence="4">
    <location>
        <begin position="1"/>
        <end position="42"/>
    </location>
</feature>
<accession>A0ABT1Z6S0</accession>
<feature type="domain" description="SpaA-like prealbumin fold" evidence="6">
    <location>
        <begin position="425"/>
        <end position="515"/>
    </location>
</feature>
<feature type="domain" description="T-Q ester bond containing" evidence="7">
    <location>
        <begin position="1171"/>
        <end position="1290"/>
    </location>
</feature>
<feature type="domain" description="SpaA-like prealbumin fold" evidence="6">
    <location>
        <begin position="318"/>
        <end position="394"/>
    </location>
</feature>
<sequence>MRQEQAREIEKGERRAHVRRDAPRSRLIGGDKLRGGPHVGPGHAGRRSLWQEVLAIALAAVLAVEQLMGGGIALDGIALAQSPAAGNKNIGYLHNPDGSRYISDLLGVTRQQVVDELSTHEHDSYYLGTPYKGVQETGNMPRPNGDPGAYSPGMQCNGFVAYVLNKVGGTPYQTFVNTNVHRGTWTSLLNWFAVCSNNDVVSYTFDSKEELLASGLLQKGDIICAVPYSSVLQAGKDAYGNTADDHVGFFWGNASGEDLFWHSAHRSNGIGSGDSLINGNQISAISPKCYPSCWVLFPMGPANGQVELGKQSANKSITDGNGSYSLQGAQYGLYSDEQCTQLAQSATTDESGHATFASVPTGSYYVREIYPSKGYLLDKQVYPVSVSAGTTTQVKGSPVDEVPASAPHAALVQKLDGKTGGVPQGNASLAGAQFTVSYYGNTIGELSGNPLRTWVFATDEAGIAAYSNSQLVSGDPLFANSRGETVFPLGTYGITETKAPEGYALTDTSTHVAIVTLENGTAVWKALDGWNNTSAVKDVQGRGINDEILLGSIRVGKIDHQLREGVAQGDATLAGARFQVRNVSDHTVCVDNVTYAVGEVISDLELVTDASGTATSGSVLPYGTYELREVQPPEGYELNSSWVGVATVTGSKDPADAGTVDETVERPHTPPVVKVDINLGSDGPQGDATFEGTEVSITNASEGDVVYNDMAIAPGEVVCTLAANAEGKFPIIQLPYGTYVLRETKAPEGYLLNEQWTKTILLHDEGEETVQLPDTPVSGGLYLDKIDHELATSDPQGDASLEGAHFQITNESKRPVVISGIAYAPGEVITGIDLMTDAQGHATTMANQLPYGSYSVREVAAPKGYLLNQTWKAEVSITEEGTVVSAQDPVNDQVIRGGVRVGKVDRETLGSIPLGSATLAGATFAVTNDSSHPVLVGGATINPGEVALTLTTDESGTASTSTDALPYGTYTIRETAAPAGYLLDSEARLWSATFQVEQDGKIVDLTKPEDAAHDQVVRTDIRLVKRDEGSQKPMVNVAFLVTSLTTGERHVVVTDENGIFDSSVYPLEKRTNANDAALSEEGTGAAEPQIDSSKLDASSGVWFGGDANANDKAIEGLAALPYDRYEVRELRSDANQGHELVSFELTAEFSQSRHNAILDLGTIDNHEEPAPSIQTTATDEKTGRHEGEVQESTGIVDVVAFEGLAPGTDYKLRGTLMDAERGEQILDASGNPVEVTQQFVPTETDDTVAMPFEVAGSSVEGKEVVVFETLYRDGQEVASHKDLNAPSQTVDYRGEAPSGETQSWRPSSESQREAGGIPQTGDTTARVAIGACAALGCAGIILALWRRKKS</sequence>
<evidence type="ECO:0000259" key="7">
    <source>
        <dbReference type="Pfam" id="PF18202"/>
    </source>
</evidence>
<protein>
    <submittedName>
        <fullName evidence="8">SpaA isopeptide-forming pilin-related protein</fullName>
    </submittedName>
</protein>
<dbReference type="PANTHER" id="PTHR36108:SF13">
    <property type="entry name" value="COLOSSIN-B-RELATED"/>
    <property type="match status" value="1"/>
</dbReference>
<dbReference type="NCBIfam" id="NF033903">
    <property type="entry name" value="VaFE_rpt"/>
    <property type="match status" value="1"/>
</dbReference>
<dbReference type="InterPro" id="IPR041100">
    <property type="entry name" value="TQ"/>
</dbReference>
<dbReference type="Proteomes" id="UP001204320">
    <property type="component" value="Unassembled WGS sequence"/>
</dbReference>
<feature type="transmembrane region" description="Helical" evidence="5">
    <location>
        <begin position="1327"/>
        <end position="1345"/>
    </location>
</feature>
<dbReference type="Pfam" id="PF18202">
    <property type="entry name" value="TQ"/>
    <property type="match status" value="1"/>
</dbReference>
<keyword evidence="5" id="KW-1133">Transmembrane helix</keyword>
<keyword evidence="3" id="KW-0732">Signal</keyword>
<dbReference type="Pfam" id="PF17802">
    <property type="entry name" value="SpaA"/>
    <property type="match status" value="6"/>
</dbReference>
<feature type="domain" description="SpaA-like prealbumin fold" evidence="6">
    <location>
        <begin position="691"/>
        <end position="772"/>
    </location>
</feature>
<dbReference type="RefSeq" id="WP_258498573.1">
    <property type="nucleotide sequence ID" value="NZ_JANSKA010000001.1"/>
</dbReference>
<organism evidence="8 9">
    <name type="scientific">Tractidigestivibacter montrealensis</name>
    <dbReference type="NCBI Taxonomy" id="2972466"/>
    <lineage>
        <taxon>Bacteria</taxon>
        <taxon>Bacillati</taxon>
        <taxon>Actinomycetota</taxon>
        <taxon>Coriobacteriia</taxon>
        <taxon>Coriobacteriales</taxon>
        <taxon>Atopobiaceae</taxon>
        <taxon>Tractidigestivibacter</taxon>
    </lineage>
</organism>
<dbReference type="EMBL" id="JANSKA010000001">
    <property type="protein sequence ID" value="MCR9035900.1"/>
    <property type="molecule type" value="Genomic_DNA"/>
</dbReference>
<name>A0ABT1Z6S0_9ACTN</name>
<feature type="domain" description="SpaA-like prealbumin fold" evidence="6">
    <location>
        <begin position="794"/>
        <end position="884"/>
    </location>
</feature>
<feature type="compositionally biased region" description="Polar residues" evidence="4">
    <location>
        <begin position="1299"/>
        <end position="1309"/>
    </location>
</feature>
<feature type="domain" description="SpaA-like prealbumin fold" evidence="6">
    <location>
        <begin position="569"/>
        <end position="642"/>
    </location>
</feature>
<comment type="caution">
    <text evidence="8">The sequence shown here is derived from an EMBL/GenBank/DDBJ whole genome shotgun (WGS) entry which is preliminary data.</text>
</comment>
<evidence type="ECO:0000256" key="2">
    <source>
        <dbReference type="ARBA" id="ARBA00022525"/>
    </source>
</evidence>
<dbReference type="Gene3D" id="2.60.40.10">
    <property type="entry name" value="Immunoglobulins"/>
    <property type="match status" value="6"/>
</dbReference>
<comment type="similarity">
    <text evidence="1">Belongs to the serine-aspartate repeat-containing protein (SDr) family.</text>
</comment>
<dbReference type="SUPFAM" id="SSF49478">
    <property type="entry name" value="Cna protein B-type domain"/>
    <property type="match status" value="1"/>
</dbReference>
<keyword evidence="2" id="KW-0964">Secreted</keyword>
<feature type="domain" description="SpaA-like prealbumin fold" evidence="6">
    <location>
        <begin position="916"/>
        <end position="1002"/>
    </location>
</feature>
<evidence type="ECO:0000256" key="5">
    <source>
        <dbReference type="SAM" id="Phobius"/>
    </source>
</evidence>
<keyword evidence="5" id="KW-0472">Membrane</keyword>
<evidence type="ECO:0000313" key="8">
    <source>
        <dbReference type="EMBL" id="MCR9035900.1"/>
    </source>
</evidence>
<dbReference type="PANTHER" id="PTHR36108">
    <property type="entry name" value="COLOSSIN-B-RELATED"/>
    <property type="match status" value="1"/>
</dbReference>
<evidence type="ECO:0000256" key="4">
    <source>
        <dbReference type="SAM" id="MobiDB-lite"/>
    </source>
</evidence>
<evidence type="ECO:0000313" key="9">
    <source>
        <dbReference type="Proteomes" id="UP001204320"/>
    </source>
</evidence>
<feature type="region of interest" description="Disordered" evidence="4">
    <location>
        <begin position="1287"/>
        <end position="1321"/>
    </location>
</feature>
<evidence type="ECO:0000256" key="1">
    <source>
        <dbReference type="ARBA" id="ARBA00007257"/>
    </source>
</evidence>
<keyword evidence="5" id="KW-0812">Transmembrane</keyword>
<gene>
    <name evidence="8" type="ORF">NVS32_02920</name>
</gene>
<evidence type="ECO:0000256" key="3">
    <source>
        <dbReference type="ARBA" id="ARBA00022729"/>
    </source>
</evidence>
<feature type="compositionally biased region" description="Basic and acidic residues" evidence="4">
    <location>
        <begin position="1"/>
        <end position="34"/>
    </location>
</feature>
<reference evidence="8 9" key="1">
    <citation type="submission" date="2022-08" db="EMBL/GenBank/DDBJ databases">
        <title>Tractidigestivibacter montrealensis type strain KD21.</title>
        <authorList>
            <person name="Diop K."/>
            <person name="Richard C."/>
            <person name="Routy B."/>
        </authorList>
    </citation>
    <scope>NUCLEOTIDE SEQUENCE [LARGE SCALE GENOMIC DNA]</scope>
    <source>
        <strain evidence="8 9">KD21</strain>
    </source>
</reference>
<dbReference type="Gene3D" id="2.60.40.3930">
    <property type="match status" value="1"/>
</dbReference>
<proteinExistence type="inferred from homology"/>